<evidence type="ECO:0000313" key="6">
    <source>
        <dbReference type="Proteomes" id="UP000247078"/>
    </source>
</evidence>
<keyword evidence="3" id="KW-0804">Transcription</keyword>
<keyword evidence="1" id="KW-0805">Transcription regulation</keyword>
<dbReference type="AlphaFoldDB" id="A0A855XZC9"/>
<dbReference type="Gene3D" id="1.10.10.60">
    <property type="entry name" value="Homeodomain-like"/>
    <property type="match status" value="2"/>
</dbReference>
<dbReference type="Gene3D" id="2.60.120.10">
    <property type="entry name" value="Jelly Rolls"/>
    <property type="match status" value="1"/>
</dbReference>
<proteinExistence type="predicted"/>
<reference evidence="5 6" key="1">
    <citation type="submission" date="2018-05" db="EMBL/GenBank/DDBJ databases">
        <title>Freshwater and sediment microbial communities from various areas in North America, analyzing microbe dynamics in response to fracking.</title>
        <authorList>
            <person name="Lamendella R."/>
        </authorList>
    </citation>
    <scope>NUCLEOTIDE SEQUENCE [LARGE SCALE GENOMIC DNA]</scope>
    <source>
        <strain evidence="5 6">DB-3</strain>
    </source>
</reference>
<evidence type="ECO:0000313" key="5">
    <source>
        <dbReference type="EMBL" id="PWW33181.1"/>
    </source>
</evidence>
<organism evidence="5 6">
    <name type="scientific">Paenibacillus pabuli</name>
    <dbReference type="NCBI Taxonomy" id="1472"/>
    <lineage>
        <taxon>Bacteria</taxon>
        <taxon>Bacillati</taxon>
        <taxon>Bacillota</taxon>
        <taxon>Bacilli</taxon>
        <taxon>Bacillales</taxon>
        <taxon>Paenibacillaceae</taxon>
        <taxon>Paenibacillus</taxon>
    </lineage>
</organism>
<evidence type="ECO:0000256" key="2">
    <source>
        <dbReference type="ARBA" id="ARBA00023125"/>
    </source>
</evidence>
<dbReference type="PANTHER" id="PTHR43280">
    <property type="entry name" value="ARAC-FAMILY TRANSCRIPTIONAL REGULATOR"/>
    <property type="match status" value="1"/>
</dbReference>
<dbReference type="GO" id="GO:0043565">
    <property type="term" value="F:sequence-specific DNA binding"/>
    <property type="evidence" value="ECO:0007669"/>
    <property type="project" value="InterPro"/>
</dbReference>
<dbReference type="PANTHER" id="PTHR43280:SF28">
    <property type="entry name" value="HTH-TYPE TRANSCRIPTIONAL ACTIVATOR RHAS"/>
    <property type="match status" value="1"/>
</dbReference>
<feature type="domain" description="HTH araC/xylS-type" evidence="4">
    <location>
        <begin position="186"/>
        <end position="286"/>
    </location>
</feature>
<accession>A0A855XZC9</accession>
<sequence>MDFASLHPYVYLATRYPFVRGQSSSPRICYTSSIYLISEGYGVLSTNGKNSRLGPGSLVYIPAGQLHEWVADSENSMVHLCCYFDWYYVERKAVFETACPICYPPQVLQQTFVGPTFPYELREISKVESLRIWQDLFQDFYKNGSYTNGQTFMRSLTIQRHFQTFMDYFLNCCLGNDDVIPDRRIAHLLKMLEQDLLHGAPKPLDIYYKSLNMSRGHFFELFRKSTGYSPIQYMNHFRIGRAKYDLLHTTLSITQIAEKYHFSSVHYFSRLFHQLTGQAPRQYRLRQFNAEAFKRSIGMNRLFLSTYSPFNVQIMMGQNKGGNDG</sequence>
<evidence type="ECO:0000259" key="4">
    <source>
        <dbReference type="PROSITE" id="PS01124"/>
    </source>
</evidence>
<dbReference type="InterPro" id="IPR009057">
    <property type="entry name" value="Homeodomain-like_sf"/>
</dbReference>
<name>A0A855XZC9_9BACL</name>
<dbReference type="InterPro" id="IPR003313">
    <property type="entry name" value="AraC-bd"/>
</dbReference>
<evidence type="ECO:0000256" key="3">
    <source>
        <dbReference type="ARBA" id="ARBA00023163"/>
    </source>
</evidence>
<dbReference type="SUPFAM" id="SSF46689">
    <property type="entry name" value="Homeodomain-like"/>
    <property type="match status" value="1"/>
</dbReference>
<dbReference type="Pfam" id="PF12833">
    <property type="entry name" value="HTH_18"/>
    <property type="match status" value="1"/>
</dbReference>
<keyword evidence="2" id="KW-0238">DNA-binding</keyword>
<dbReference type="PROSITE" id="PS01124">
    <property type="entry name" value="HTH_ARAC_FAMILY_2"/>
    <property type="match status" value="1"/>
</dbReference>
<dbReference type="RefSeq" id="WP_110002307.1">
    <property type="nucleotide sequence ID" value="NZ_QGTZ01000020.1"/>
</dbReference>
<dbReference type="SMART" id="SM00342">
    <property type="entry name" value="HTH_ARAC"/>
    <property type="match status" value="1"/>
</dbReference>
<dbReference type="InterPro" id="IPR037923">
    <property type="entry name" value="HTH-like"/>
</dbReference>
<dbReference type="Pfam" id="PF02311">
    <property type="entry name" value="AraC_binding"/>
    <property type="match status" value="1"/>
</dbReference>
<dbReference type="InterPro" id="IPR014710">
    <property type="entry name" value="RmlC-like_jellyroll"/>
</dbReference>
<evidence type="ECO:0000256" key="1">
    <source>
        <dbReference type="ARBA" id="ARBA00023015"/>
    </source>
</evidence>
<comment type="caution">
    <text evidence="5">The sequence shown here is derived from an EMBL/GenBank/DDBJ whole genome shotgun (WGS) entry which is preliminary data.</text>
</comment>
<dbReference type="InterPro" id="IPR018060">
    <property type="entry name" value="HTH_AraC"/>
</dbReference>
<protein>
    <submittedName>
        <fullName evidence="5">AraC-like protein</fullName>
    </submittedName>
</protein>
<dbReference type="GO" id="GO:0003700">
    <property type="term" value="F:DNA-binding transcription factor activity"/>
    <property type="evidence" value="ECO:0007669"/>
    <property type="project" value="InterPro"/>
</dbReference>
<dbReference type="SUPFAM" id="SSF51215">
    <property type="entry name" value="Regulatory protein AraC"/>
    <property type="match status" value="1"/>
</dbReference>
<dbReference type="Proteomes" id="UP000247078">
    <property type="component" value="Unassembled WGS sequence"/>
</dbReference>
<dbReference type="EMBL" id="QGTZ01000020">
    <property type="protein sequence ID" value="PWW33181.1"/>
    <property type="molecule type" value="Genomic_DNA"/>
</dbReference>
<gene>
    <name evidence="5" type="ORF">DET56_12075</name>
</gene>